<dbReference type="EnsemblMetazoa" id="PHUM524820-RA">
    <property type="protein sequence ID" value="PHUM524820-PA"/>
    <property type="gene ID" value="PHUM524820"/>
</dbReference>
<evidence type="ECO:0000256" key="6">
    <source>
        <dbReference type="SAM" id="MobiDB-lite"/>
    </source>
</evidence>
<feature type="region of interest" description="Disordered" evidence="6">
    <location>
        <begin position="970"/>
        <end position="1011"/>
    </location>
</feature>
<evidence type="ECO:0000313" key="9">
    <source>
        <dbReference type="Proteomes" id="UP000009046"/>
    </source>
</evidence>
<evidence type="ECO:0000313" key="8">
    <source>
        <dbReference type="EnsemblMetazoa" id="PHUM524820-PA"/>
    </source>
</evidence>
<evidence type="ECO:0000256" key="1">
    <source>
        <dbReference type="ARBA" id="ARBA00022737"/>
    </source>
</evidence>
<dbReference type="SUPFAM" id="SSF48403">
    <property type="entry name" value="Ankyrin repeat"/>
    <property type="match status" value="1"/>
</dbReference>
<feature type="compositionally biased region" description="Basic and acidic residues" evidence="6">
    <location>
        <begin position="596"/>
        <end position="606"/>
    </location>
</feature>
<dbReference type="Pfam" id="PF13637">
    <property type="entry name" value="Ank_4"/>
    <property type="match status" value="1"/>
</dbReference>
<dbReference type="HOGENOM" id="CLU_007412_0_0_1"/>
<gene>
    <name evidence="8" type="primary">8234982</name>
    <name evidence="7" type="ORF">Phum_PHUM524820</name>
</gene>
<dbReference type="GO" id="GO:0005856">
    <property type="term" value="C:cytoskeleton"/>
    <property type="evidence" value="ECO:0007669"/>
    <property type="project" value="TreeGrafter"/>
</dbReference>
<keyword evidence="9" id="KW-1185">Reference proteome</keyword>
<dbReference type="PROSITE" id="PS50297">
    <property type="entry name" value="ANK_REP_REGION"/>
    <property type="match status" value="2"/>
</dbReference>
<protein>
    <submittedName>
        <fullName evidence="7 8">Ankyrin repeat-containing protein, putative</fullName>
    </submittedName>
</protein>
<proteinExistence type="predicted"/>
<reference evidence="7" key="2">
    <citation type="submission" date="2007-04" db="EMBL/GenBank/DDBJ databases">
        <title>The genome of the human body louse.</title>
        <authorList>
            <consortium name="The Human Body Louse Genome Consortium"/>
            <person name="Kirkness E."/>
            <person name="Walenz B."/>
            <person name="Hass B."/>
            <person name="Bruggner R."/>
            <person name="Strausberg R."/>
        </authorList>
    </citation>
    <scope>NUCLEOTIDE SEQUENCE</scope>
    <source>
        <strain evidence="7">USDA</strain>
    </source>
</reference>
<dbReference type="SMART" id="SM00248">
    <property type="entry name" value="ANK"/>
    <property type="match status" value="5"/>
</dbReference>
<sequence length="1011" mass="113791">MTEIQVLQNGYAEEPFYGNSDKKLICDCCPYGYHIDLDFVRFCEKLSKSSGEPSPSKKLRRERRRQRQSMEVLLGLTNPAIWNIEQLLLPTIVQGTNNTKTYNNNNNNNNIYETENSPSLNCSNDGLNKAVLDFEATLERTSKKKQKKKQDLDSVLINNRPVDFGDEMLKREESPIYRTYQDMSPFGEFDMISAYNSNLGTGPGPLQNIREQMAISLKRMRELEEKVKLIPSLEIELHSLKNEKYDLLEKIERLKSTLEFTEKNLLRLKNDKMKEMEKVEDIKPVLKDVGVTCKVLTREVGITPVVLKNRTVGTETKMEQPPPPPPIDLKPQINESVQYEKPILKSVKSQTLLKNDTKSTSTDLIMDDIEHILKKKETRLSHKHLDGISFTPRALEQLNKGSQTTVKEPETVLKVVEKREVSIQVEQQKKLNRDAGTIAKPKMFDASIDARPKTRDYGSSDNRTNDLLCDKCTNLKTRSIGVGLGNVKVEEPKIDTTSIYRSKSFQLPETKPRVSTRHIGVGTPLPVKKLTSTKGVGTQDMMAIKLKHTGMNTIRVDVIDAESETEPFSNEKFICDKCVNECKPLVKPRSSSTTTPKEKDDVKEPQPSKIPRPKSNQSTPVMERKKFMRQDTYTKIPYQPTTSSASSDLGKNSKTRKKTKANLGQSPSDDKSLTKDLKDLKLNSIDKSCGNFDEYYFDYDENYDDSSKRNSALFQPINNEPREKIKPSKEMIAAMKVVNDSLSKYPNGLPKQLKNASNIIQQEWFKVSSTASANPLDVEDYLDSFEEVSSILLEYIVNMVDNNGNTAMHYAVSHGNFDVVSILLDSKVCNINKMNAAGYTCIMLVSLAQVRSETHRQVVKRLFQLADVNIRAKQHGQTALMLAVSHGRLDMVKLLLEAGADPNIQDGDGSTALMCAAEHGHLDIVKHIIAHPECDTTIVDCDGSTALAIAMEAGNRDIGVLLYAREHFSNSRGSSPYTSLKHRRSKSSSSPHPRTPTSPNPNKKSDFSNLN</sequence>
<feature type="repeat" description="ANK" evidence="4">
    <location>
        <begin position="875"/>
        <end position="907"/>
    </location>
</feature>
<feature type="region of interest" description="Disordered" evidence="6">
    <location>
        <begin position="585"/>
        <end position="673"/>
    </location>
</feature>
<dbReference type="FunCoup" id="E0VZ49">
    <property type="interactions" value="76"/>
</dbReference>
<dbReference type="InterPro" id="IPR036770">
    <property type="entry name" value="Ankyrin_rpt-contain_sf"/>
</dbReference>
<keyword evidence="1" id="KW-0677">Repeat</keyword>
<feature type="repeat" description="ANK" evidence="4">
    <location>
        <begin position="803"/>
        <end position="825"/>
    </location>
</feature>
<dbReference type="GO" id="GO:0030837">
    <property type="term" value="P:negative regulation of actin filament polymerization"/>
    <property type="evidence" value="ECO:0007669"/>
    <property type="project" value="InterPro"/>
</dbReference>
<dbReference type="PROSITE" id="PS50088">
    <property type="entry name" value="ANK_REPEAT"/>
    <property type="match status" value="2"/>
</dbReference>
<reference evidence="8" key="3">
    <citation type="submission" date="2020-05" db="UniProtKB">
        <authorList>
            <consortium name="EnsemblMetazoa"/>
        </authorList>
    </citation>
    <scope>IDENTIFICATION</scope>
    <source>
        <strain evidence="8">USDA</strain>
    </source>
</reference>
<dbReference type="KEGG" id="phu:Phum_PHUM524820"/>
<reference evidence="7" key="1">
    <citation type="submission" date="2007-04" db="EMBL/GenBank/DDBJ databases">
        <title>Annotation of Pediculus humanus corporis strain USDA.</title>
        <authorList>
            <person name="Kirkness E."/>
            <person name="Hannick L."/>
            <person name="Hass B."/>
            <person name="Bruggner R."/>
            <person name="Lawson D."/>
            <person name="Bidwell S."/>
            <person name="Joardar V."/>
            <person name="Caler E."/>
            <person name="Walenz B."/>
            <person name="Inman J."/>
            <person name="Schobel S."/>
            <person name="Galinsky K."/>
            <person name="Amedeo P."/>
            <person name="Strausberg R."/>
        </authorList>
    </citation>
    <scope>NUCLEOTIDE SEQUENCE</scope>
    <source>
        <strain evidence="7">USDA</strain>
    </source>
</reference>
<dbReference type="RefSeq" id="XP_002431393.1">
    <property type="nucleotide sequence ID" value="XM_002431348.1"/>
</dbReference>
<dbReference type="Proteomes" id="UP000009046">
    <property type="component" value="Unassembled WGS sequence"/>
</dbReference>
<evidence type="ECO:0000256" key="2">
    <source>
        <dbReference type="ARBA" id="ARBA00023043"/>
    </source>
</evidence>
<dbReference type="PANTHER" id="PTHR24168">
    <property type="entry name" value="KN MOTIF AND ANKYRIN REPEAT DOMAIN-CONTAINING"/>
    <property type="match status" value="1"/>
</dbReference>
<dbReference type="STRING" id="121224.E0VZ49"/>
<dbReference type="GO" id="GO:0005737">
    <property type="term" value="C:cytoplasm"/>
    <property type="evidence" value="ECO:0007669"/>
    <property type="project" value="TreeGrafter"/>
</dbReference>
<dbReference type="OMA" id="QCGTEQV"/>
<organism>
    <name type="scientific">Pediculus humanus subsp. corporis</name>
    <name type="common">Body louse</name>
    <dbReference type="NCBI Taxonomy" id="121224"/>
    <lineage>
        <taxon>Eukaryota</taxon>
        <taxon>Metazoa</taxon>
        <taxon>Ecdysozoa</taxon>
        <taxon>Arthropoda</taxon>
        <taxon>Hexapoda</taxon>
        <taxon>Insecta</taxon>
        <taxon>Pterygota</taxon>
        <taxon>Neoptera</taxon>
        <taxon>Paraneoptera</taxon>
        <taxon>Psocodea</taxon>
        <taxon>Troctomorpha</taxon>
        <taxon>Phthiraptera</taxon>
        <taxon>Anoplura</taxon>
        <taxon>Pediculidae</taxon>
        <taxon>Pediculus</taxon>
    </lineage>
</organism>
<dbReference type="EMBL" id="AAZO01006371">
    <property type="status" value="NOT_ANNOTATED_CDS"/>
    <property type="molecule type" value="Genomic_DNA"/>
</dbReference>
<dbReference type="PRINTS" id="PR01415">
    <property type="entry name" value="ANKYRIN"/>
</dbReference>
<dbReference type="InterPro" id="IPR047184">
    <property type="entry name" value="KANK1-4"/>
</dbReference>
<keyword evidence="2 4" id="KW-0040">ANK repeat</keyword>
<dbReference type="CTD" id="8234982"/>
<dbReference type="GeneID" id="8234982"/>
<evidence type="ECO:0000256" key="5">
    <source>
        <dbReference type="SAM" id="Coils"/>
    </source>
</evidence>
<dbReference type="InterPro" id="IPR021939">
    <property type="entry name" value="KN_motif"/>
</dbReference>
<dbReference type="eggNOG" id="KOG0514">
    <property type="taxonomic scope" value="Eukaryota"/>
</dbReference>
<dbReference type="InParanoid" id="E0VZ49"/>
<dbReference type="EMBL" id="DS235849">
    <property type="protein sequence ID" value="EEB18655.1"/>
    <property type="molecule type" value="Genomic_DNA"/>
</dbReference>
<dbReference type="FunFam" id="1.25.40.20:FF:000243">
    <property type="entry name" value="Uncharacterized protein, isoform D"/>
    <property type="match status" value="1"/>
</dbReference>
<evidence type="ECO:0000256" key="3">
    <source>
        <dbReference type="ARBA" id="ARBA00023054"/>
    </source>
</evidence>
<feature type="coiled-coil region" evidence="5">
    <location>
        <begin position="206"/>
        <end position="278"/>
    </location>
</feature>
<keyword evidence="3 5" id="KW-0175">Coiled coil</keyword>
<dbReference type="OrthoDB" id="5406014at2759"/>
<dbReference type="InterPro" id="IPR002110">
    <property type="entry name" value="Ankyrin_rpt"/>
</dbReference>
<dbReference type="VEuPathDB" id="VectorBase:PHUM524820"/>
<dbReference type="AlphaFoldDB" id="E0VZ49"/>
<dbReference type="Pfam" id="PF12075">
    <property type="entry name" value="KN_motif"/>
    <property type="match status" value="1"/>
</dbReference>
<accession>E0VZ49</accession>
<dbReference type="PANTHER" id="PTHR24168:SF21">
    <property type="entry name" value="KANK, ISOFORM D"/>
    <property type="match status" value="1"/>
</dbReference>
<feature type="compositionally biased region" description="Polar residues" evidence="6">
    <location>
        <begin position="639"/>
        <end position="652"/>
    </location>
</feature>
<evidence type="ECO:0000313" key="7">
    <source>
        <dbReference type="EMBL" id="EEB18655.1"/>
    </source>
</evidence>
<evidence type="ECO:0000256" key="4">
    <source>
        <dbReference type="PROSITE-ProRule" id="PRU00023"/>
    </source>
</evidence>
<dbReference type="Gene3D" id="1.25.40.20">
    <property type="entry name" value="Ankyrin repeat-containing domain"/>
    <property type="match status" value="1"/>
</dbReference>
<dbReference type="Pfam" id="PF12796">
    <property type="entry name" value="Ank_2"/>
    <property type="match status" value="1"/>
</dbReference>
<name>E0VZ49_PEDHC</name>